<sequence length="107" mass="12539">MSQRPILNDPHILAYLVVEVHGESSFKRDYQCKIWYIYDETLPTSMWKESISNTVSSKPSNFDRFDRKEFRNYHLPITHLLLSPAILISHALVLIVLLLFPSHKPVM</sequence>
<dbReference type="AlphaFoldDB" id="A0AAW0FQU1"/>
<accession>A0AAW0FQU1</accession>
<keyword evidence="1" id="KW-0472">Membrane</keyword>
<dbReference type="EMBL" id="JASBNA010000031">
    <property type="protein sequence ID" value="KAK7683231.1"/>
    <property type="molecule type" value="Genomic_DNA"/>
</dbReference>
<evidence type="ECO:0000313" key="3">
    <source>
        <dbReference type="Proteomes" id="UP001385951"/>
    </source>
</evidence>
<name>A0AAW0FQU1_9APHY</name>
<keyword evidence="3" id="KW-1185">Reference proteome</keyword>
<reference evidence="2 3" key="1">
    <citation type="submission" date="2022-09" db="EMBL/GenBank/DDBJ databases">
        <authorList>
            <person name="Palmer J.M."/>
        </authorList>
    </citation>
    <scope>NUCLEOTIDE SEQUENCE [LARGE SCALE GENOMIC DNA]</scope>
    <source>
        <strain evidence="2 3">DSM 7382</strain>
    </source>
</reference>
<evidence type="ECO:0000313" key="2">
    <source>
        <dbReference type="EMBL" id="KAK7683231.1"/>
    </source>
</evidence>
<feature type="transmembrane region" description="Helical" evidence="1">
    <location>
        <begin position="77"/>
        <end position="100"/>
    </location>
</feature>
<keyword evidence="1" id="KW-0812">Transmembrane</keyword>
<keyword evidence="1" id="KW-1133">Transmembrane helix</keyword>
<protein>
    <submittedName>
        <fullName evidence="2">Uncharacterized protein</fullName>
    </submittedName>
</protein>
<dbReference type="Proteomes" id="UP001385951">
    <property type="component" value="Unassembled WGS sequence"/>
</dbReference>
<gene>
    <name evidence="2" type="ORF">QCA50_013493</name>
</gene>
<evidence type="ECO:0000256" key="1">
    <source>
        <dbReference type="SAM" id="Phobius"/>
    </source>
</evidence>
<comment type="caution">
    <text evidence="2">The sequence shown here is derived from an EMBL/GenBank/DDBJ whole genome shotgun (WGS) entry which is preliminary data.</text>
</comment>
<proteinExistence type="predicted"/>
<organism evidence="2 3">
    <name type="scientific">Cerrena zonata</name>
    <dbReference type="NCBI Taxonomy" id="2478898"/>
    <lineage>
        <taxon>Eukaryota</taxon>
        <taxon>Fungi</taxon>
        <taxon>Dikarya</taxon>
        <taxon>Basidiomycota</taxon>
        <taxon>Agaricomycotina</taxon>
        <taxon>Agaricomycetes</taxon>
        <taxon>Polyporales</taxon>
        <taxon>Cerrenaceae</taxon>
        <taxon>Cerrena</taxon>
    </lineage>
</organism>